<name>A0AB34JHI4_PRYPA</name>
<feature type="transmembrane region" description="Helical" evidence="3">
    <location>
        <begin position="220"/>
        <end position="244"/>
    </location>
</feature>
<feature type="transmembrane region" description="Helical" evidence="3">
    <location>
        <begin position="12"/>
        <end position="31"/>
    </location>
</feature>
<evidence type="ECO:0008006" key="6">
    <source>
        <dbReference type="Google" id="ProtNLM"/>
    </source>
</evidence>
<keyword evidence="5" id="KW-1185">Reference proteome</keyword>
<keyword evidence="3" id="KW-0472">Membrane</keyword>
<keyword evidence="3" id="KW-1133">Transmembrane helix</keyword>
<dbReference type="InterPro" id="IPR018503">
    <property type="entry name" value="Tetraspanin_CS"/>
</dbReference>
<comment type="caution">
    <text evidence="4">The sequence shown here is derived from an EMBL/GenBank/DDBJ whole genome shotgun (WGS) entry which is preliminary data.</text>
</comment>
<accession>A0AB34JHI4</accession>
<dbReference type="Proteomes" id="UP001515480">
    <property type="component" value="Unassembled WGS sequence"/>
</dbReference>
<reference evidence="4 5" key="1">
    <citation type="journal article" date="2024" name="Science">
        <title>Giant polyketide synthase enzymes in the biosynthesis of giant marine polyether toxins.</title>
        <authorList>
            <person name="Fallon T.R."/>
            <person name="Shende V.V."/>
            <person name="Wierzbicki I.H."/>
            <person name="Pendleton A.L."/>
            <person name="Watervoot N.F."/>
            <person name="Auber R.P."/>
            <person name="Gonzalez D.J."/>
            <person name="Wisecaver J.H."/>
            <person name="Moore B.S."/>
        </authorList>
    </citation>
    <scope>NUCLEOTIDE SEQUENCE [LARGE SCALE GENOMIC DNA]</scope>
    <source>
        <strain evidence="4 5">12B1</strain>
    </source>
</reference>
<evidence type="ECO:0000313" key="4">
    <source>
        <dbReference type="EMBL" id="KAL1520998.1"/>
    </source>
</evidence>
<evidence type="ECO:0000256" key="2">
    <source>
        <dbReference type="SAM" id="MobiDB-lite"/>
    </source>
</evidence>
<sequence>MASQPEARTITFSISLLILLLALLLLAGGIYTSLPPSPLPQPFSATTLAAANIATGATLLLCALAGCAASLTRRPLLLRIFGLLLILLLCVLGGYLATLWATEAALEQADNAEYDAAAMDLAAASAWRHLFREFVALYSFCAPHADATQVDCSETHLAQFGEWASGCVSDRATWTQNTTLRVQRCQAALNTDDDDASFLFCACGERLGEVVRSWGTVLRVAGFAGCALLLLALWAACALCKGAAKLKKRKKRAEQDKLKANVASRSHLRRGKAASGDEAPFLSGKNVSTKVSIEEEGDEANVSAQ</sequence>
<feature type="transmembrane region" description="Helical" evidence="3">
    <location>
        <begin position="76"/>
        <end position="97"/>
    </location>
</feature>
<dbReference type="AlphaFoldDB" id="A0AB34JHI4"/>
<evidence type="ECO:0000313" key="5">
    <source>
        <dbReference type="Proteomes" id="UP001515480"/>
    </source>
</evidence>
<protein>
    <recommendedName>
        <fullName evidence="6">Tetraspanin</fullName>
    </recommendedName>
</protein>
<dbReference type="EMBL" id="JBGBPQ010000008">
    <property type="protein sequence ID" value="KAL1520998.1"/>
    <property type="molecule type" value="Genomic_DNA"/>
</dbReference>
<dbReference type="GO" id="GO:0016020">
    <property type="term" value="C:membrane"/>
    <property type="evidence" value="ECO:0007669"/>
    <property type="project" value="InterPro"/>
</dbReference>
<feature type="region of interest" description="Disordered" evidence="2">
    <location>
        <begin position="256"/>
        <end position="305"/>
    </location>
</feature>
<organism evidence="4 5">
    <name type="scientific">Prymnesium parvum</name>
    <name type="common">Toxic golden alga</name>
    <dbReference type="NCBI Taxonomy" id="97485"/>
    <lineage>
        <taxon>Eukaryota</taxon>
        <taxon>Haptista</taxon>
        <taxon>Haptophyta</taxon>
        <taxon>Prymnesiophyceae</taxon>
        <taxon>Prymnesiales</taxon>
        <taxon>Prymnesiaceae</taxon>
        <taxon>Prymnesium</taxon>
    </lineage>
</organism>
<comment type="similarity">
    <text evidence="1">Belongs to the tetraspanin (TM4SF) family.</text>
</comment>
<proteinExistence type="inferred from homology"/>
<dbReference type="PRINTS" id="PR00259">
    <property type="entry name" value="TMFOUR"/>
</dbReference>
<evidence type="ECO:0000256" key="3">
    <source>
        <dbReference type="SAM" id="Phobius"/>
    </source>
</evidence>
<gene>
    <name evidence="4" type="ORF">AB1Y20_022555</name>
</gene>
<dbReference type="PROSITE" id="PS00421">
    <property type="entry name" value="TM4_1"/>
    <property type="match status" value="1"/>
</dbReference>
<feature type="transmembrane region" description="Helical" evidence="3">
    <location>
        <begin position="43"/>
        <end position="64"/>
    </location>
</feature>
<evidence type="ECO:0000256" key="1">
    <source>
        <dbReference type="ARBA" id="ARBA00006840"/>
    </source>
</evidence>
<keyword evidence="3" id="KW-0812">Transmembrane</keyword>